<dbReference type="RefSeq" id="WP_205296056.1">
    <property type="nucleotide sequence ID" value="NZ_CP070371.1"/>
</dbReference>
<protein>
    <recommendedName>
        <fullName evidence="4">DUF4405 domain-containing protein</fullName>
    </recommendedName>
</protein>
<proteinExistence type="predicted"/>
<keyword evidence="1" id="KW-1133">Transmembrane helix</keyword>
<gene>
    <name evidence="2" type="ORF">JWJ88_19345</name>
</gene>
<evidence type="ECO:0000256" key="1">
    <source>
        <dbReference type="SAM" id="Phobius"/>
    </source>
</evidence>
<accession>A0ABX7JMD0</accession>
<name>A0ABX7JMD0_9RHOB</name>
<reference evidence="2 3" key="1">
    <citation type="submission" date="2021-02" db="EMBL/GenBank/DDBJ databases">
        <title>Paracoccus methylovroum sp.nov., a new methanol and methylamine utilizing methylotrophic denitrifer.</title>
        <authorList>
            <person name="Timsy T."/>
            <person name="Behrendt U."/>
            <person name="Ulrich A."/>
            <person name="Spanner T."/>
            <person name="Foesel B.U."/>
            <person name="Horn M.A."/>
            <person name="Kolb S."/>
        </authorList>
    </citation>
    <scope>NUCLEOTIDE SEQUENCE [LARGE SCALE GENOMIC DNA]</scope>
    <source>
        <strain evidence="2 3">H4-D09</strain>
    </source>
</reference>
<evidence type="ECO:0000313" key="3">
    <source>
        <dbReference type="Proteomes" id="UP000663629"/>
    </source>
</evidence>
<keyword evidence="3" id="KW-1185">Reference proteome</keyword>
<dbReference type="Proteomes" id="UP000663629">
    <property type="component" value="Chromosome 2"/>
</dbReference>
<keyword evidence="1" id="KW-0472">Membrane</keyword>
<dbReference type="EMBL" id="CP070371">
    <property type="protein sequence ID" value="QRZ15096.1"/>
    <property type="molecule type" value="Genomic_DNA"/>
</dbReference>
<evidence type="ECO:0008006" key="4">
    <source>
        <dbReference type="Google" id="ProtNLM"/>
    </source>
</evidence>
<keyword evidence="1" id="KW-0812">Transmembrane</keyword>
<feature type="transmembrane region" description="Helical" evidence="1">
    <location>
        <begin position="27"/>
        <end position="47"/>
    </location>
</feature>
<organism evidence="2 3">
    <name type="scientific">Paracoccus methylovorus</name>
    <dbReference type="NCBI Taxonomy" id="2812658"/>
    <lineage>
        <taxon>Bacteria</taxon>
        <taxon>Pseudomonadati</taxon>
        <taxon>Pseudomonadota</taxon>
        <taxon>Alphaproteobacteria</taxon>
        <taxon>Rhodobacterales</taxon>
        <taxon>Paracoccaceae</taxon>
        <taxon>Paracoccus</taxon>
    </lineage>
</organism>
<feature type="transmembrane region" description="Helical" evidence="1">
    <location>
        <begin position="97"/>
        <end position="119"/>
    </location>
</feature>
<sequence>MALFLSGLFLWLHPGEGAILILHLFGGIAFTAILIPWLFAHVPQGLARSQRHSFTVLAWLLLAAYVLVLGGGLIMAVPAILWLFGPVWFLPRDVSAVLSWLHFWGSWLAVVGLLAHLTLRHWQWVKP</sequence>
<evidence type="ECO:0000313" key="2">
    <source>
        <dbReference type="EMBL" id="QRZ15096.1"/>
    </source>
</evidence>
<feature type="transmembrane region" description="Helical" evidence="1">
    <location>
        <begin position="59"/>
        <end position="85"/>
    </location>
</feature>